<reference evidence="2" key="1">
    <citation type="submission" date="2022-11" db="UniProtKB">
        <authorList>
            <consortium name="WormBaseParasite"/>
        </authorList>
    </citation>
    <scope>IDENTIFICATION</scope>
</reference>
<proteinExistence type="predicted"/>
<sequence>MPRYTVFWGDTIDRRIKWMSDGDLQAFACLINVNIALAVNQPHLPHPCLFIESTIVLENGDLDPNLPSFLLDHTSKDHKID</sequence>
<name>A0AC34Q2W9_9BILA</name>
<dbReference type="WBParaSite" id="JU765_v2.g12360.t1">
    <property type="protein sequence ID" value="JU765_v2.g12360.t1"/>
    <property type="gene ID" value="JU765_v2.g12360"/>
</dbReference>
<dbReference type="Proteomes" id="UP000887576">
    <property type="component" value="Unplaced"/>
</dbReference>
<evidence type="ECO:0000313" key="1">
    <source>
        <dbReference type="Proteomes" id="UP000887576"/>
    </source>
</evidence>
<protein>
    <submittedName>
        <fullName evidence="2">Uncharacterized protein</fullName>
    </submittedName>
</protein>
<organism evidence="1 2">
    <name type="scientific">Panagrolaimus sp. JU765</name>
    <dbReference type="NCBI Taxonomy" id="591449"/>
    <lineage>
        <taxon>Eukaryota</taxon>
        <taxon>Metazoa</taxon>
        <taxon>Ecdysozoa</taxon>
        <taxon>Nematoda</taxon>
        <taxon>Chromadorea</taxon>
        <taxon>Rhabditida</taxon>
        <taxon>Tylenchina</taxon>
        <taxon>Panagrolaimomorpha</taxon>
        <taxon>Panagrolaimoidea</taxon>
        <taxon>Panagrolaimidae</taxon>
        <taxon>Panagrolaimus</taxon>
    </lineage>
</organism>
<accession>A0AC34Q2W9</accession>
<evidence type="ECO:0000313" key="2">
    <source>
        <dbReference type="WBParaSite" id="JU765_v2.g12360.t1"/>
    </source>
</evidence>